<dbReference type="AlphaFoldDB" id="A0A9E2W3P8"/>
<dbReference type="PANTHER" id="PTHR47505">
    <property type="entry name" value="DNA UTILIZATION PROTEIN YHGH"/>
    <property type="match status" value="1"/>
</dbReference>
<gene>
    <name evidence="2" type="ORF">KTO63_05055</name>
</gene>
<dbReference type="InterPro" id="IPR000836">
    <property type="entry name" value="PRTase_dom"/>
</dbReference>
<dbReference type="InterPro" id="IPR051910">
    <property type="entry name" value="ComF/GntX_DNA_util-trans"/>
</dbReference>
<comment type="caution">
    <text evidence="2">The sequence shown here is derived from an EMBL/GenBank/DDBJ whole genome shotgun (WGS) entry which is preliminary data.</text>
</comment>
<protein>
    <submittedName>
        <fullName evidence="2">ComF family protein</fullName>
    </submittedName>
</protein>
<reference evidence="2" key="1">
    <citation type="submission" date="2021-06" db="EMBL/GenBank/DDBJ databases">
        <authorList>
            <person name="Huq M.A."/>
        </authorList>
    </citation>
    <scope>NUCLEOTIDE SEQUENCE</scope>
    <source>
        <strain evidence="2">MAH-26</strain>
    </source>
</reference>
<accession>A0A9E2W3P8</accession>
<name>A0A9E2W3P8_9BACT</name>
<evidence type="ECO:0000313" key="2">
    <source>
        <dbReference type="EMBL" id="MBV4356508.1"/>
    </source>
</evidence>
<keyword evidence="3" id="KW-1185">Reference proteome</keyword>
<evidence type="ECO:0000259" key="1">
    <source>
        <dbReference type="Pfam" id="PF00156"/>
    </source>
</evidence>
<sequence length="231" mass="26017">MVKQALSSLSHLFFPHICVGCGNDIAGEQIICLQCESQMPFTNFCHQAHNALEKRFWGRLPIKAAASTFYFTKGSQLQNMLHALKYKGNKEIGYFLGRQMARQIKDCNRFKDIDALVPLPLFAAREKKRGYNQATILCEAIGNELQIPVIEHAVKRLSATETQTHKSREERWENMEGKFFLEQADLLRNKNILLVDDVITTGATLEACGVELLKAEGAQLSILSLAFAVEE</sequence>
<organism evidence="2 3">
    <name type="scientific">Pinibacter aurantiacus</name>
    <dbReference type="NCBI Taxonomy" id="2851599"/>
    <lineage>
        <taxon>Bacteria</taxon>
        <taxon>Pseudomonadati</taxon>
        <taxon>Bacteroidota</taxon>
        <taxon>Chitinophagia</taxon>
        <taxon>Chitinophagales</taxon>
        <taxon>Chitinophagaceae</taxon>
        <taxon>Pinibacter</taxon>
    </lineage>
</organism>
<dbReference type="RefSeq" id="WP_217790139.1">
    <property type="nucleotide sequence ID" value="NZ_JAHSPG010000002.1"/>
</dbReference>
<evidence type="ECO:0000313" key="3">
    <source>
        <dbReference type="Proteomes" id="UP000812270"/>
    </source>
</evidence>
<feature type="domain" description="Phosphoribosyltransferase" evidence="1">
    <location>
        <begin position="158"/>
        <end position="221"/>
    </location>
</feature>
<dbReference type="PANTHER" id="PTHR47505:SF1">
    <property type="entry name" value="DNA UTILIZATION PROTEIN YHGH"/>
    <property type="match status" value="1"/>
</dbReference>
<dbReference type="Pfam" id="PF00156">
    <property type="entry name" value="Pribosyltran"/>
    <property type="match status" value="1"/>
</dbReference>
<dbReference type="CDD" id="cd06223">
    <property type="entry name" value="PRTases_typeI"/>
    <property type="match status" value="1"/>
</dbReference>
<proteinExistence type="predicted"/>
<dbReference type="EMBL" id="JAHSPG010000002">
    <property type="protein sequence ID" value="MBV4356508.1"/>
    <property type="molecule type" value="Genomic_DNA"/>
</dbReference>
<dbReference type="Proteomes" id="UP000812270">
    <property type="component" value="Unassembled WGS sequence"/>
</dbReference>